<protein>
    <recommendedName>
        <fullName evidence="3 9">DNA repair protein RecN</fullName>
    </recommendedName>
    <alternativeName>
        <fullName evidence="8 9">Recombination protein N</fullName>
    </alternativeName>
</protein>
<evidence type="ECO:0000256" key="8">
    <source>
        <dbReference type="ARBA" id="ARBA00033408"/>
    </source>
</evidence>
<dbReference type="OrthoDB" id="9806954at2"/>
<comment type="caution">
    <text evidence="11">The sequence shown here is derived from an EMBL/GenBank/DDBJ whole genome shotgun (WGS) entry which is preliminary data.</text>
</comment>
<accession>A0A511YVF2</accession>
<organism evidence="11 12">
    <name type="scientific">Actinotalea fermentans</name>
    <dbReference type="NCBI Taxonomy" id="43671"/>
    <lineage>
        <taxon>Bacteria</taxon>
        <taxon>Bacillati</taxon>
        <taxon>Actinomycetota</taxon>
        <taxon>Actinomycetes</taxon>
        <taxon>Micrococcales</taxon>
        <taxon>Cellulomonadaceae</taxon>
        <taxon>Actinotalea</taxon>
    </lineage>
</organism>
<keyword evidence="6" id="KW-0067">ATP-binding</keyword>
<dbReference type="PANTHER" id="PTHR11059">
    <property type="entry name" value="DNA REPAIR PROTEIN RECN"/>
    <property type="match status" value="1"/>
</dbReference>
<dbReference type="InterPro" id="IPR027417">
    <property type="entry name" value="P-loop_NTPase"/>
</dbReference>
<evidence type="ECO:0000256" key="2">
    <source>
        <dbReference type="ARBA" id="ARBA00009441"/>
    </source>
</evidence>
<evidence type="ECO:0000256" key="7">
    <source>
        <dbReference type="ARBA" id="ARBA00023204"/>
    </source>
</evidence>
<dbReference type="RefSeq" id="WP_034244624.1">
    <property type="nucleotide sequence ID" value="NZ_BJYK01000001.1"/>
</dbReference>
<evidence type="ECO:0000259" key="10">
    <source>
        <dbReference type="Pfam" id="PF02463"/>
    </source>
</evidence>
<dbReference type="GO" id="GO:0006281">
    <property type="term" value="P:DNA repair"/>
    <property type="evidence" value="ECO:0007669"/>
    <property type="project" value="UniProtKB-KW"/>
</dbReference>
<evidence type="ECO:0000256" key="9">
    <source>
        <dbReference type="PIRNR" id="PIRNR003128"/>
    </source>
</evidence>
<evidence type="ECO:0000256" key="1">
    <source>
        <dbReference type="ARBA" id="ARBA00003618"/>
    </source>
</evidence>
<keyword evidence="12" id="KW-1185">Reference proteome</keyword>
<dbReference type="GO" id="GO:0006310">
    <property type="term" value="P:DNA recombination"/>
    <property type="evidence" value="ECO:0007669"/>
    <property type="project" value="InterPro"/>
</dbReference>
<dbReference type="PANTHER" id="PTHR11059:SF0">
    <property type="entry name" value="DNA REPAIR PROTEIN RECN"/>
    <property type="match status" value="1"/>
</dbReference>
<dbReference type="Pfam" id="PF02463">
    <property type="entry name" value="SMC_N"/>
    <property type="match status" value="1"/>
</dbReference>
<dbReference type="PIRSF" id="PIRSF003128">
    <property type="entry name" value="RecN"/>
    <property type="match status" value="1"/>
</dbReference>
<reference evidence="11 12" key="1">
    <citation type="submission" date="2019-07" db="EMBL/GenBank/DDBJ databases">
        <title>Whole genome shotgun sequence of Actinotalea fermentans NBRC 105374.</title>
        <authorList>
            <person name="Hosoyama A."/>
            <person name="Uohara A."/>
            <person name="Ohji S."/>
            <person name="Ichikawa N."/>
        </authorList>
    </citation>
    <scope>NUCLEOTIDE SEQUENCE [LARGE SCALE GENOMIC DNA]</scope>
    <source>
        <strain evidence="11 12">NBRC 105374</strain>
    </source>
</reference>
<dbReference type="InterPro" id="IPR003395">
    <property type="entry name" value="RecF/RecN/SMC_N"/>
</dbReference>
<evidence type="ECO:0000313" key="12">
    <source>
        <dbReference type="Proteomes" id="UP000321484"/>
    </source>
</evidence>
<evidence type="ECO:0000256" key="5">
    <source>
        <dbReference type="ARBA" id="ARBA00022763"/>
    </source>
</evidence>
<keyword evidence="5 9" id="KW-0227">DNA damage</keyword>
<dbReference type="Proteomes" id="UP000321484">
    <property type="component" value="Unassembled WGS sequence"/>
</dbReference>
<dbReference type="Gene3D" id="3.40.50.300">
    <property type="entry name" value="P-loop containing nucleotide triphosphate hydrolases"/>
    <property type="match status" value="2"/>
</dbReference>
<evidence type="ECO:0000313" key="11">
    <source>
        <dbReference type="EMBL" id="GEN79178.1"/>
    </source>
</evidence>
<comment type="similarity">
    <text evidence="2 9">Belongs to the RecN family.</text>
</comment>
<dbReference type="NCBIfam" id="TIGR00634">
    <property type="entry name" value="recN"/>
    <property type="match status" value="1"/>
</dbReference>
<evidence type="ECO:0000256" key="4">
    <source>
        <dbReference type="ARBA" id="ARBA00022741"/>
    </source>
</evidence>
<keyword evidence="4" id="KW-0547">Nucleotide-binding</keyword>
<dbReference type="CDD" id="cd03241">
    <property type="entry name" value="ABC_RecN"/>
    <property type="match status" value="1"/>
</dbReference>
<dbReference type="GO" id="GO:0009432">
    <property type="term" value="P:SOS response"/>
    <property type="evidence" value="ECO:0007669"/>
    <property type="project" value="TreeGrafter"/>
</dbReference>
<evidence type="ECO:0000256" key="3">
    <source>
        <dbReference type="ARBA" id="ARBA00021315"/>
    </source>
</evidence>
<comment type="function">
    <text evidence="1 9">May be involved in recombinational repair of damaged DNA.</text>
</comment>
<dbReference type="GO" id="GO:0005524">
    <property type="term" value="F:ATP binding"/>
    <property type="evidence" value="ECO:0007669"/>
    <property type="project" value="UniProtKB-KW"/>
</dbReference>
<dbReference type="InterPro" id="IPR004604">
    <property type="entry name" value="DNA_recomb/repair_RecN"/>
</dbReference>
<keyword evidence="7 9" id="KW-0234">DNA repair</keyword>
<sequence length="568" mass="58921">MIEEIRIENLGVIAGARVELGAGLTAITGETGAGKTMLLTGLGLLLGGRADAAVVRAGATSASAEGVFLVEPGSPAAERALEAGAELDDGALTALRTVAAAGRSRAFLGGRTVPQSVLAELAEHLVTVHGQADQVRLRSAARQRSALDAFAGPTHGRLLEDYRAAWTERQRLTVELAELVDSAQERVREAELLRLGLVEVERVDPQPGEDLELAQEAERLGHAEDLRQAAQVAHDALMGTDDAQAPPGAAALTDLARRTLEVVARHDEALGALAGRLADVGYVLDDLAADLARYADEVQADPGRLAAVQDRRAALGTLTRAHGGTVDDVLAWASTAGLRLVELEQGDDRTAELRARLEDLTGDLQALADQISSGRAEAAERLGAAVTQELAGLAMASATFSVRLTPTPELGPWGAEDVEMLLAAHAGAPVLPLGQGASGGELSRVMLAIEVALATAPSSARPPTFVFDEVDAGVGGRAAVEVGRRLAELARGGAQVLVVTHLAQVAAFADRHVVVAKTEGDVVTTTDVRVVAGPERVAELARMLSGQEDSATALQHAAELLERSAVGR</sequence>
<dbReference type="GO" id="GO:0043590">
    <property type="term" value="C:bacterial nucleoid"/>
    <property type="evidence" value="ECO:0007669"/>
    <property type="project" value="TreeGrafter"/>
</dbReference>
<dbReference type="EMBL" id="BJYK01000001">
    <property type="protein sequence ID" value="GEN79178.1"/>
    <property type="molecule type" value="Genomic_DNA"/>
</dbReference>
<dbReference type="AlphaFoldDB" id="A0A511YVF2"/>
<evidence type="ECO:0000256" key="6">
    <source>
        <dbReference type="ARBA" id="ARBA00022840"/>
    </source>
</evidence>
<gene>
    <name evidence="11" type="primary">recN</name>
    <name evidence="11" type="ORF">AFE02nite_09120</name>
</gene>
<proteinExistence type="inferred from homology"/>
<feature type="domain" description="RecF/RecN/SMC N-terminal" evidence="10">
    <location>
        <begin position="1"/>
        <end position="521"/>
    </location>
</feature>
<dbReference type="SUPFAM" id="SSF52540">
    <property type="entry name" value="P-loop containing nucleoside triphosphate hydrolases"/>
    <property type="match status" value="1"/>
</dbReference>
<name>A0A511YVF2_9CELL</name>